<dbReference type="Gene3D" id="1.20.120.450">
    <property type="entry name" value="dinb family like domain"/>
    <property type="match status" value="1"/>
</dbReference>
<proteinExistence type="predicted"/>
<evidence type="ECO:0000313" key="1">
    <source>
        <dbReference type="EMBL" id="QKJ66258.1"/>
    </source>
</evidence>
<name>A0A6M8SQ46_9NEIS</name>
<dbReference type="PANTHER" id="PTHR36922">
    <property type="entry name" value="BLL2446 PROTEIN"/>
    <property type="match status" value="1"/>
</dbReference>
<keyword evidence="2" id="KW-1185">Reference proteome</keyword>
<dbReference type="SUPFAM" id="SSF109854">
    <property type="entry name" value="DinB/YfiT-like putative metalloenzymes"/>
    <property type="match status" value="1"/>
</dbReference>
<protein>
    <submittedName>
        <fullName evidence="1">DUF1993 domain-containing protein</fullName>
    </submittedName>
</protein>
<evidence type="ECO:0000313" key="2">
    <source>
        <dbReference type="Proteomes" id="UP000504844"/>
    </source>
</evidence>
<dbReference type="AlphaFoldDB" id="A0A6M8SQ46"/>
<dbReference type="EMBL" id="CP054143">
    <property type="protein sequence ID" value="QKJ66258.1"/>
    <property type="molecule type" value="Genomic_DNA"/>
</dbReference>
<dbReference type="RefSeq" id="WP_173532762.1">
    <property type="nucleotide sequence ID" value="NZ_CP054143.1"/>
</dbReference>
<organism evidence="1 2">
    <name type="scientific">Deefgea piscis</name>
    <dbReference type="NCBI Taxonomy" id="2739061"/>
    <lineage>
        <taxon>Bacteria</taxon>
        <taxon>Pseudomonadati</taxon>
        <taxon>Pseudomonadota</taxon>
        <taxon>Betaproteobacteria</taxon>
        <taxon>Neisseriales</taxon>
        <taxon>Chitinibacteraceae</taxon>
        <taxon>Deefgea</taxon>
    </lineage>
</organism>
<sequence>MFDYYQLTVPVYNRALNQLAHLLDKAAEFAAHKKISDETMLGLRLAPDMFNLTKQVQIVCDNAKYCVARLSGVTAPVHEDDEKTFADLQRRIVATQEFIESLSEHDFKDAAGKTITLSFLPDHPMSADFYLLSFVQPNFYFHLTTAYAILRSNGVDIGKQDYMGQV</sequence>
<dbReference type="Pfam" id="PF09351">
    <property type="entry name" value="DUF1993"/>
    <property type="match status" value="1"/>
</dbReference>
<reference evidence="1 2" key="1">
    <citation type="submission" date="2020-05" db="EMBL/GenBank/DDBJ databases">
        <title>Complete genome sequence of Deefgea sp. D17.</title>
        <authorList>
            <person name="Bae J.-W."/>
            <person name="Han J.E."/>
        </authorList>
    </citation>
    <scope>NUCLEOTIDE SEQUENCE [LARGE SCALE GENOMIC DNA]</scope>
    <source>
        <strain evidence="1 2">D17</strain>
    </source>
</reference>
<accession>A0A6M8SQ46</accession>
<gene>
    <name evidence="1" type="ORF">HQN60_05750</name>
</gene>
<dbReference type="Proteomes" id="UP000504844">
    <property type="component" value="Chromosome"/>
</dbReference>
<dbReference type="InterPro" id="IPR034660">
    <property type="entry name" value="DinB/YfiT-like"/>
</dbReference>
<dbReference type="KEGG" id="dee:HQN60_05750"/>
<dbReference type="InterPro" id="IPR018531">
    <property type="entry name" value="DUF1993"/>
</dbReference>
<dbReference type="PANTHER" id="PTHR36922:SF1">
    <property type="entry name" value="DUF1993 DOMAIN-CONTAINING PROTEIN"/>
    <property type="match status" value="1"/>
</dbReference>